<evidence type="ECO:0000313" key="2">
    <source>
        <dbReference type="EMBL" id="MDQ0464388.1"/>
    </source>
</evidence>
<proteinExistence type="predicted"/>
<dbReference type="EMBL" id="JAUSVS010000003">
    <property type="protein sequence ID" value="MDQ0464388.1"/>
    <property type="molecule type" value="Genomic_DNA"/>
</dbReference>
<dbReference type="RefSeq" id="WP_307349021.1">
    <property type="nucleotide sequence ID" value="NZ_JAUSVS010000003.1"/>
</dbReference>
<feature type="chain" id="PRO_5045959903" description="L,D-transpeptidase" evidence="1">
    <location>
        <begin position="26"/>
        <end position="218"/>
    </location>
</feature>
<evidence type="ECO:0000256" key="1">
    <source>
        <dbReference type="SAM" id="SignalP"/>
    </source>
</evidence>
<keyword evidence="3" id="KW-1185">Reference proteome</keyword>
<evidence type="ECO:0000313" key="3">
    <source>
        <dbReference type="Proteomes" id="UP001228905"/>
    </source>
</evidence>
<keyword evidence="1" id="KW-0732">Signal</keyword>
<accession>A0ABU0IQV2</accession>
<dbReference type="Proteomes" id="UP001228905">
    <property type="component" value="Unassembled WGS sequence"/>
</dbReference>
<organism evidence="2 3">
    <name type="scientific">Caulobacter ginsengisoli</name>
    <dbReference type="NCBI Taxonomy" id="400775"/>
    <lineage>
        <taxon>Bacteria</taxon>
        <taxon>Pseudomonadati</taxon>
        <taxon>Pseudomonadota</taxon>
        <taxon>Alphaproteobacteria</taxon>
        <taxon>Caulobacterales</taxon>
        <taxon>Caulobacteraceae</taxon>
        <taxon>Caulobacter</taxon>
    </lineage>
</organism>
<protein>
    <recommendedName>
        <fullName evidence="4">L,D-transpeptidase</fullName>
    </recommendedName>
</protein>
<name>A0ABU0IQV2_9CAUL</name>
<feature type="signal peptide" evidence="1">
    <location>
        <begin position="1"/>
        <end position="25"/>
    </location>
</feature>
<reference evidence="2 3" key="1">
    <citation type="submission" date="2023-07" db="EMBL/GenBank/DDBJ databases">
        <title>Genomic Encyclopedia of Type Strains, Phase IV (KMG-IV): sequencing the most valuable type-strain genomes for metagenomic binning, comparative biology and taxonomic classification.</title>
        <authorList>
            <person name="Goeker M."/>
        </authorList>
    </citation>
    <scope>NUCLEOTIDE SEQUENCE [LARGE SCALE GENOMIC DNA]</scope>
    <source>
        <strain evidence="2 3">DSM 18695</strain>
    </source>
</reference>
<comment type="caution">
    <text evidence="2">The sequence shown here is derived from an EMBL/GenBank/DDBJ whole genome shotgun (WGS) entry which is preliminary data.</text>
</comment>
<evidence type="ECO:0008006" key="4">
    <source>
        <dbReference type="Google" id="ProtNLM"/>
    </source>
</evidence>
<sequence>MRRAPHPLAALLVATTLAMGTPVFAAPAQLAQFGDEAASSNARRVADWVIASGDNGGLPFVIIDKVQARVFVFRADGRLSGASAILLGLAKGDGSVPGIGQRSLASIGPAERTTPAGRFVAALGPDLGPQEVVWIDYDAGVSMHRVVTANRAERRLQRLATASPLDNRISYGCINVPAAFFDKVVGPAFAGTYGVVYILPEVRSLQEVFGLGAPSSGR</sequence>
<gene>
    <name evidence="2" type="ORF">QO010_002169</name>
</gene>